<evidence type="ECO:0000256" key="4">
    <source>
        <dbReference type="ARBA" id="ARBA00038295"/>
    </source>
</evidence>
<accession>A0AAV5W7C2</accession>
<dbReference type="PANTHER" id="PTHR15111:SF0">
    <property type="entry name" value="UNCONVENTIONAL PREFOLDIN RPB5 INTERACTOR 1"/>
    <property type="match status" value="1"/>
</dbReference>
<dbReference type="InterPro" id="IPR052255">
    <property type="entry name" value="RNA_pol_II_subunit5-mediator"/>
</dbReference>
<feature type="region of interest" description="Disordered" evidence="6">
    <location>
        <begin position="475"/>
        <end position="494"/>
    </location>
</feature>
<dbReference type="GO" id="GO:0019212">
    <property type="term" value="F:phosphatase inhibitor activity"/>
    <property type="evidence" value="ECO:0007669"/>
    <property type="project" value="TreeGrafter"/>
</dbReference>
<evidence type="ECO:0000256" key="6">
    <source>
        <dbReference type="SAM" id="MobiDB-lite"/>
    </source>
</evidence>
<feature type="compositionally biased region" description="Acidic residues" evidence="6">
    <location>
        <begin position="250"/>
        <end position="264"/>
    </location>
</feature>
<dbReference type="InterPro" id="IPR009053">
    <property type="entry name" value="Prefoldin"/>
</dbReference>
<feature type="compositionally biased region" description="Acidic residues" evidence="6">
    <location>
        <begin position="223"/>
        <end position="233"/>
    </location>
</feature>
<keyword evidence="8" id="KW-1185">Reference proteome</keyword>
<dbReference type="GO" id="GO:0003682">
    <property type="term" value="F:chromatin binding"/>
    <property type="evidence" value="ECO:0007669"/>
    <property type="project" value="TreeGrafter"/>
</dbReference>
<feature type="region of interest" description="Disordered" evidence="6">
    <location>
        <begin position="207"/>
        <end position="332"/>
    </location>
</feature>
<protein>
    <recommendedName>
        <fullName evidence="9">Uri-1</fullName>
    </recommendedName>
</protein>
<dbReference type="Proteomes" id="UP001432322">
    <property type="component" value="Unassembled WGS sequence"/>
</dbReference>
<keyword evidence="3" id="KW-0539">Nucleus</keyword>
<dbReference type="GO" id="GO:0000122">
    <property type="term" value="P:negative regulation of transcription by RNA polymerase II"/>
    <property type="evidence" value="ECO:0007669"/>
    <property type="project" value="TreeGrafter"/>
</dbReference>
<dbReference type="GO" id="GO:0005634">
    <property type="term" value="C:nucleus"/>
    <property type="evidence" value="ECO:0007669"/>
    <property type="project" value="UniProtKB-SubCell"/>
</dbReference>
<evidence type="ECO:0000256" key="2">
    <source>
        <dbReference type="ARBA" id="ARBA00011695"/>
    </source>
</evidence>
<evidence type="ECO:0000313" key="8">
    <source>
        <dbReference type="Proteomes" id="UP001432322"/>
    </source>
</evidence>
<feature type="coiled-coil region" evidence="5">
    <location>
        <begin position="40"/>
        <end position="67"/>
    </location>
</feature>
<evidence type="ECO:0008006" key="9">
    <source>
        <dbReference type="Google" id="ProtNLM"/>
    </source>
</evidence>
<dbReference type="EMBL" id="BTSY01000005">
    <property type="protein sequence ID" value="GMT26530.1"/>
    <property type="molecule type" value="Genomic_DNA"/>
</dbReference>
<keyword evidence="5" id="KW-0175">Coiled coil</keyword>
<feature type="region of interest" description="Disordered" evidence="6">
    <location>
        <begin position="168"/>
        <end position="194"/>
    </location>
</feature>
<dbReference type="PANTHER" id="PTHR15111">
    <property type="entry name" value="RNA POLYMERASE II SUBUNIT 5-MEDIATING PROTEIN NNX3"/>
    <property type="match status" value="1"/>
</dbReference>
<name>A0AAV5W7C2_9BILA</name>
<feature type="compositionally biased region" description="Basic and acidic residues" evidence="6">
    <location>
        <begin position="207"/>
        <end position="222"/>
    </location>
</feature>
<gene>
    <name evidence="7" type="ORF">PFISCL1PPCAC_17827</name>
</gene>
<dbReference type="SUPFAM" id="SSF46579">
    <property type="entry name" value="Prefoldin"/>
    <property type="match status" value="1"/>
</dbReference>
<evidence type="ECO:0000313" key="7">
    <source>
        <dbReference type="EMBL" id="GMT26530.1"/>
    </source>
</evidence>
<proteinExistence type="inferred from homology"/>
<evidence type="ECO:0000256" key="5">
    <source>
        <dbReference type="SAM" id="Coils"/>
    </source>
</evidence>
<evidence type="ECO:0000256" key="3">
    <source>
        <dbReference type="ARBA" id="ARBA00023242"/>
    </source>
</evidence>
<sequence>MASRGMPPSTSVSNHPAAAAATSDAARNYMRLKEWIERECAECDAAIAEHRKQIDDYRSQKGRMEELQKKISHPIMVPFGSVGFMPGKLVRTNEVLVLLGANHFAECSVHDTAKIIDRRIREINAIVDKLEHQKRNARERLNFAQGLFGGATAAGGAGKDEPVEIREEYDERKEAEARRKRAERAAAARAEKKVPQATFENMMSRLDELEKQEKGETRKAMVEELDSDDELPEEEQKAETRKAKMVQVLDSDEEIPEEEEEYVDEPVRAPEPPKGVNPEEYKRLLARLDQLDADESSDEDEEASDDAIEEVGEEMDSDDCSDTEEERRRKFEALRRQMEAKEQAMMREREEAEKRAVVHPRRPLIEVIDDKPTVTPPTVTAAPSAAVPQSITEQIIPKMTVVSENDRVVDLVEYQNQQEEDDKAKENSPSRKLTHKRSVRFKKNLEAGPCEKSIDSDDILLSTLDAQVNPRSILRNKSEESPIDKNAFSEMEDQRSTTILPAGDAFSGCVVERQQVVSAELPIVFKPVDEPPRRVSRFKLQRMQQATE</sequence>
<comment type="similarity">
    <text evidence="4">Belongs to the RNA polymerase II subunit 5-mediating protein family.</text>
</comment>
<comment type="caution">
    <text evidence="7">The sequence shown here is derived from an EMBL/GenBank/DDBJ whole genome shotgun (WGS) entry which is preliminary data.</text>
</comment>
<dbReference type="AlphaFoldDB" id="A0AAV5W7C2"/>
<feature type="region of interest" description="Disordered" evidence="6">
    <location>
        <begin position="1"/>
        <end position="20"/>
    </location>
</feature>
<comment type="subunit">
    <text evidence="2">Heterohexamer of two PFD-alpha type and four PFD-beta type subunits.</text>
</comment>
<reference evidence="7" key="1">
    <citation type="submission" date="2023-10" db="EMBL/GenBank/DDBJ databases">
        <title>Genome assembly of Pristionchus species.</title>
        <authorList>
            <person name="Yoshida K."/>
            <person name="Sommer R.J."/>
        </authorList>
    </citation>
    <scope>NUCLEOTIDE SEQUENCE</scope>
    <source>
        <strain evidence="7">RS5133</strain>
    </source>
</reference>
<dbReference type="InterPro" id="IPR004127">
    <property type="entry name" value="Prefoldin_subunit_alpha"/>
</dbReference>
<dbReference type="CDD" id="cd23159">
    <property type="entry name" value="Prefoldin_URI1"/>
    <property type="match status" value="1"/>
</dbReference>
<feature type="compositionally biased region" description="Acidic residues" evidence="6">
    <location>
        <begin position="291"/>
        <end position="324"/>
    </location>
</feature>
<comment type="subcellular location">
    <subcellularLocation>
        <location evidence="1">Nucleus</location>
    </subcellularLocation>
</comment>
<organism evidence="7 8">
    <name type="scientific">Pristionchus fissidentatus</name>
    <dbReference type="NCBI Taxonomy" id="1538716"/>
    <lineage>
        <taxon>Eukaryota</taxon>
        <taxon>Metazoa</taxon>
        <taxon>Ecdysozoa</taxon>
        <taxon>Nematoda</taxon>
        <taxon>Chromadorea</taxon>
        <taxon>Rhabditida</taxon>
        <taxon>Rhabditina</taxon>
        <taxon>Diplogasteromorpha</taxon>
        <taxon>Diplogasteroidea</taxon>
        <taxon>Neodiplogasteridae</taxon>
        <taxon>Pristionchus</taxon>
    </lineage>
</organism>
<dbReference type="Gene3D" id="1.10.287.370">
    <property type="match status" value="1"/>
</dbReference>
<evidence type="ECO:0000256" key="1">
    <source>
        <dbReference type="ARBA" id="ARBA00004123"/>
    </source>
</evidence>
<dbReference type="GO" id="GO:0003714">
    <property type="term" value="F:transcription corepressor activity"/>
    <property type="evidence" value="ECO:0007669"/>
    <property type="project" value="TreeGrafter"/>
</dbReference>
<dbReference type="Pfam" id="PF02996">
    <property type="entry name" value="Prefoldin"/>
    <property type="match status" value="1"/>
</dbReference>
<feature type="region of interest" description="Disordered" evidence="6">
    <location>
        <begin position="412"/>
        <end position="436"/>
    </location>
</feature>